<evidence type="ECO:0000313" key="1">
    <source>
        <dbReference type="EMBL" id="GAI78686.1"/>
    </source>
</evidence>
<dbReference type="EMBL" id="BARW01011952">
    <property type="protein sequence ID" value="GAI78686.1"/>
    <property type="molecule type" value="Genomic_DNA"/>
</dbReference>
<organism evidence="1">
    <name type="scientific">marine sediment metagenome</name>
    <dbReference type="NCBI Taxonomy" id="412755"/>
    <lineage>
        <taxon>unclassified sequences</taxon>
        <taxon>metagenomes</taxon>
        <taxon>ecological metagenomes</taxon>
    </lineage>
</organism>
<reference evidence="1" key="1">
    <citation type="journal article" date="2014" name="Front. Microbiol.">
        <title>High frequency of phylogenetically diverse reductive dehalogenase-homologous genes in deep subseafloor sedimentary metagenomes.</title>
        <authorList>
            <person name="Kawai M."/>
            <person name="Futagami T."/>
            <person name="Toyoda A."/>
            <person name="Takaki Y."/>
            <person name="Nishi S."/>
            <person name="Hori S."/>
            <person name="Arai W."/>
            <person name="Tsubouchi T."/>
            <person name="Morono Y."/>
            <person name="Uchiyama I."/>
            <person name="Ito T."/>
            <person name="Fujiyama A."/>
            <person name="Inagaki F."/>
            <person name="Takami H."/>
        </authorList>
    </citation>
    <scope>NUCLEOTIDE SEQUENCE</scope>
    <source>
        <strain evidence="1">Expedition CK06-06</strain>
    </source>
</reference>
<name>X1SHQ7_9ZZZZ</name>
<dbReference type="AlphaFoldDB" id="X1SHQ7"/>
<sequence length="166" mass="18868">VEVTVKYFEKKNLKADNVSNYGVESYRDKSVISANQLLKTNFWKNAAAGELLRLYDRCKDNNLETIPLSLVDIGGALITAVPVELFVEFSLEIKNRFKEKYRGVLVVELANGWAGYVPTQKAFVPEVGGYEVQFLNSSKLCEDAGERIVKEIFEMEEELNHKRVNI</sequence>
<protein>
    <submittedName>
        <fullName evidence="1">Uncharacterized protein</fullName>
    </submittedName>
</protein>
<comment type="caution">
    <text evidence="1">The sequence shown here is derived from an EMBL/GenBank/DDBJ whole genome shotgun (WGS) entry which is preliminary data.</text>
</comment>
<gene>
    <name evidence="1" type="ORF">S12H4_22785</name>
</gene>
<accession>X1SHQ7</accession>
<feature type="non-terminal residue" evidence="1">
    <location>
        <position position="1"/>
    </location>
</feature>
<proteinExistence type="predicted"/>